<evidence type="ECO:0000313" key="4">
    <source>
        <dbReference type="Proteomes" id="UP000444721"/>
    </source>
</evidence>
<name>A0A6A5BC39_NAEFO</name>
<feature type="region of interest" description="Disordered" evidence="1">
    <location>
        <begin position="57"/>
        <end position="78"/>
    </location>
</feature>
<evidence type="ECO:0000256" key="1">
    <source>
        <dbReference type="SAM" id="MobiDB-lite"/>
    </source>
</evidence>
<feature type="compositionally biased region" description="Gly residues" evidence="1">
    <location>
        <begin position="64"/>
        <end position="78"/>
    </location>
</feature>
<accession>A0A6A5BC39</accession>
<dbReference type="SUPFAM" id="SSF48670">
    <property type="entry name" value="Transducin (heterotrimeric G protein), gamma chain"/>
    <property type="match status" value="1"/>
</dbReference>
<evidence type="ECO:0000259" key="2">
    <source>
        <dbReference type="SMART" id="SM01224"/>
    </source>
</evidence>
<dbReference type="OrthoDB" id="19232at2759"/>
<dbReference type="Pfam" id="PF00631">
    <property type="entry name" value="G-gamma"/>
    <property type="match status" value="1"/>
</dbReference>
<dbReference type="RefSeq" id="XP_044557166.1">
    <property type="nucleotide sequence ID" value="XM_044713304.1"/>
</dbReference>
<protein>
    <recommendedName>
        <fullName evidence="2">G protein gamma domain-containing protein</fullName>
    </recommendedName>
</protein>
<reference evidence="3 4" key="1">
    <citation type="journal article" date="2019" name="Sci. Rep.">
        <title>Nanopore sequencing improves the draft genome of the human pathogenic amoeba Naegleria fowleri.</title>
        <authorList>
            <person name="Liechti N."/>
            <person name="Schurch N."/>
            <person name="Bruggmann R."/>
            <person name="Wittwer M."/>
        </authorList>
    </citation>
    <scope>NUCLEOTIDE SEQUENCE [LARGE SCALE GENOMIC DNA]</scope>
    <source>
        <strain evidence="3 4">ATCC 30894</strain>
    </source>
</reference>
<sequence>MSRMNDFVLQQLVQENERLRKELEACQKAIPVSEASKSLISYCENTPDMLVKAEPNTKNRFHTSGGGGGGLCGGGSSD</sequence>
<dbReference type="VEuPathDB" id="AmoebaDB:FDP41_009355"/>
<evidence type="ECO:0000313" key="3">
    <source>
        <dbReference type="EMBL" id="KAF0972452.1"/>
    </source>
</evidence>
<proteinExistence type="predicted"/>
<dbReference type="InterPro" id="IPR036284">
    <property type="entry name" value="GGL_sf"/>
</dbReference>
<dbReference type="AlphaFoldDB" id="A0A6A5BC39"/>
<keyword evidence="4" id="KW-1185">Reference proteome</keyword>
<dbReference type="SMART" id="SM01224">
    <property type="entry name" value="G_gamma"/>
    <property type="match status" value="1"/>
</dbReference>
<feature type="domain" description="G protein gamma" evidence="2">
    <location>
        <begin position="5"/>
        <end position="64"/>
    </location>
</feature>
<comment type="caution">
    <text evidence="3">The sequence shown here is derived from an EMBL/GenBank/DDBJ whole genome shotgun (WGS) entry which is preliminary data.</text>
</comment>
<dbReference type="GeneID" id="68116571"/>
<organism evidence="3 4">
    <name type="scientific">Naegleria fowleri</name>
    <name type="common">Brain eating amoeba</name>
    <dbReference type="NCBI Taxonomy" id="5763"/>
    <lineage>
        <taxon>Eukaryota</taxon>
        <taxon>Discoba</taxon>
        <taxon>Heterolobosea</taxon>
        <taxon>Tetramitia</taxon>
        <taxon>Eutetramitia</taxon>
        <taxon>Vahlkampfiidae</taxon>
        <taxon>Naegleria</taxon>
    </lineage>
</organism>
<dbReference type="EMBL" id="VFQX01000068">
    <property type="protein sequence ID" value="KAF0972452.1"/>
    <property type="molecule type" value="Genomic_DNA"/>
</dbReference>
<gene>
    <name evidence="3" type="ORF">FDP41_009355</name>
</gene>
<dbReference type="Proteomes" id="UP000444721">
    <property type="component" value="Unassembled WGS sequence"/>
</dbReference>
<dbReference type="InterPro" id="IPR015898">
    <property type="entry name" value="G-protein_gamma-like_dom"/>
</dbReference>
<dbReference type="GO" id="GO:0007186">
    <property type="term" value="P:G protein-coupled receptor signaling pathway"/>
    <property type="evidence" value="ECO:0007669"/>
    <property type="project" value="InterPro"/>
</dbReference>
<dbReference type="Gene3D" id="4.10.260.10">
    <property type="entry name" value="Transducin (heterotrimeric G protein), gamma chain"/>
    <property type="match status" value="1"/>
</dbReference>
<dbReference type="VEuPathDB" id="AmoebaDB:NfTy_061780"/>